<evidence type="ECO:0000313" key="2">
    <source>
        <dbReference type="EMBL" id="KPU61661.1"/>
    </source>
</evidence>
<gene>
    <name evidence="2" type="ORF">AN403_5720</name>
</gene>
<reference evidence="2 3" key="1">
    <citation type="submission" date="2015-09" db="EMBL/GenBank/DDBJ databases">
        <authorList>
            <person name="Jackson K.R."/>
            <person name="Lunt B.L."/>
            <person name="Fisher J.N.B."/>
            <person name="Gardner A.V."/>
            <person name="Bailey M.E."/>
            <person name="Deus L.M."/>
            <person name="Earl A.S."/>
            <person name="Gibby P.D."/>
            <person name="Hartmann K.A."/>
            <person name="Liu J.E."/>
            <person name="Manci A.M."/>
            <person name="Nielsen D.A."/>
            <person name="Solomon M.B."/>
            <person name="Breakwell D.P."/>
            <person name="Burnett S.H."/>
            <person name="Grose J.H."/>
        </authorList>
    </citation>
    <scope>NUCLEOTIDE SEQUENCE [LARGE SCALE GENOMIC DNA]</scope>
    <source>
        <strain evidence="2 3">S613</strain>
    </source>
</reference>
<feature type="domain" description="KfrA N-terminal DNA-binding" evidence="1">
    <location>
        <begin position="7"/>
        <end position="107"/>
    </location>
</feature>
<dbReference type="Pfam" id="PF11740">
    <property type="entry name" value="KfrA_N"/>
    <property type="match status" value="1"/>
</dbReference>
<accession>A0A0P8X6B6</accession>
<organism evidence="2 3">
    <name type="scientific">Pseudomonas fluorescens</name>
    <dbReference type="NCBI Taxonomy" id="294"/>
    <lineage>
        <taxon>Bacteria</taxon>
        <taxon>Pseudomonadati</taxon>
        <taxon>Pseudomonadota</taxon>
        <taxon>Gammaproteobacteria</taxon>
        <taxon>Pseudomonadales</taxon>
        <taxon>Pseudomonadaceae</taxon>
        <taxon>Pseudomonas</taxon>
    </lineage>
</organism>
<evidence type="ECO:0000313" key="3">
    <source>
        <dbReference type="Proteomes" id="UP000050349"/>
    </source>
</evidence>
<evidence type="ECO:0000259" key="1">
    <source>
        <dbReference type="Pfam" id="PF11740"/>
    </source>
</evidence>
<dbReference type="AlphaFoldDB" id="A0A0P8X6B6"/>
<dbReference type="Proteomes" id="UP000050349">
    <property type="component" value="Unassembled WGS sequence"/>
</dbReference>
<name>A0A0P8X6B6_PSEFL</name>
<proteinExistence type="predicted"/>
<comment type="caution">
    <text evidence="2">The sequence shown here is derived from an EMBL/GenBank/DDBJ whole genome shotgun (WGS) entry which is preliminary data.</text>
</comment>
<protein>
    <recommendedName>
        <fullName evidence="1">KfrA N-terminal DNA-binding domain-containing protein</fullName>
    </recommendedName>
</protein>
<dbReference type="OrthoDB" id="583532at2"/>
<sequence>MIVDLSDDIFAAADAILASSRNATPTRARAYLGHGTPQRIGALLDQRWARRAQKETRPALLKNALAILWEQATIHARAIDGERQSWAGERLVMEKAFTRRYQALEQALTKE</sequence>
<dbReference type="PATRIC" id="fig|294.162.peg.601"/>
<dbReference type="InterPro" id="IPR021104">
    <property type="entry name" value="KfrA_DNA-bd_N"/>
</dbReference>
<dbReference type="EMBL" id="LJXB01000050">
    <property type="protein sequence ID" value="KPU61661.1"/>
    <property type="molecule type" value="Genomic_DNA"/>
</dbReference>